<evidence type="ECO:0000313" key="3">
    <source>
        <dbReference type="EMBL" id="MBM7851741.1"/>
    </source>
</evidence>
<dbReference type="EMBL" id="JAFBCY010000002">
    <property type="protein sequence ID" value="MBM7851741.1"/>
    <property type="molecule type" value="Genomic_DNA"/>
</dbReference>
<dbReference type="Proteomes" id="UP001143400">
    <property type="component" value="Unassembled WGS sequence"/>
</dbReference>
<gene>
    <name evidence="2" type="ORF">GCM10008170_08200</name>
    <name evidence="3" type="ORF">JOD31_001966</name>
</gene>
<reference evidence="3 4" key="2">
    <citation type="submission" date="2021-01" db="EMBL/GenBank/DDBJ databases">
        <title>Genomic Encyclopedia of Type Strains, Phase IV (KMG-IV): sequencing the most valuable type-strain genomes for metagenomic binning, comparative biology and taxonomic classification.</title>
        <authorList>
            <person name="Goeker M."/>
        </authorList>
    </citation>
    <scope>NUCLEOTIDE SEQUENCE [LARGE SCALE GENOMIC DNA]</scope>
    <source>
        <strain evidence="3 4">DSM 6130</strain>
    </source>
</reference>
<dbReference type="Proteomes" id="UP000758856">
    <property type="component" value="Unassembled WGS sequence"/>
</dbReference>
<dbReference type="EMBL" id="BSFF01000001">
    <property type="protein sequence ID" value="GLK54801.1"/>
    <property type="molecule type" value="Genomic_DNA"/>
</dbReference>
<protein>
    <submittedName>
        <fullName evidence="2">Uncharacterized protein</fullName>
    </submittedName>
</protein>
<accession>A0A9W6ITH2</accession>
<evidence type="ECO:0000256" key="1">
    <source>
        <dbReference type="SAM" id="SignalP"/>
    </source>
</evidence>
<evidence type="ECO:0000313" key="5">
    <source>
        <dbReference type="Proteomes" id="UP001143400"/>
    </source>
</evidence>
<feature type="chain" id="PRO_5040937336" evidence="1">
    <location>
        <begin position="23"/>
        <end position="193"/>
    </location>
</feature>
<keyword evidence="4" id="KW-1185">Reference proteome</keyword>
<name>A0A9W6ITH2_9HYPH</name>
<reference evidence="2" key="3">
    <citation type="submission" date="2023-01" db="EMBL/GenBank/DDBJ databases">
        <authorList>
            <person name="Sun Q."/>
            <person name="Evtushenko L."/>
        </authorList>
    </citation>
    <scope>NUCLEOTIDE SEQUENCE</scope>
    <source>
        <strain evidence="2">VKM B-1606</strain>
    </source>
</reference>
<feature type="signal peptide" evidence="1">
    <location>
        <begin position="1"/>
        <end position="22"/>
    </location>
</feature>
<dbReference type="RefSeq" id="WP_204950140.1">
    <property type="nucleotide sequence ID" value="NZ_BSFF01000001.1"/>
</dbReference>
<organism evidence="2 5">
    <name type="scientific">Methylopila capsulata</name>
    <dbReference type="NCBI Taxonomy" id="61654"/>
    <lineage>
        <taxon>Bacteria</taxon>
        <taxon>Pseudomonadati</taxon>
        <taxon>Pseudomonadota</taxon>
        <taxon>Alphaproteobacteria</taxon>
        <taxon>Hyphomicrobiales</taxon>
        <taxon>Methylopilaceae</taxon>
        <taxon>Methylopila</taxon>
    </lineage>
</organism>
<dbReference type="AlphaFoldDB" id="A0A9W6ITH2"/>
<comment type="caution">
    <text evidence="2">The sequence shown here is derived from an EMBL/GenBank/DDBJ whole genome shotgun (WGS) entry which is preliminary data.</text>
</comment>
<reference evidence="2" key="1">
    <citation type="journal article" date="2014" name="Int. J. Syst. Evol. Microbiol.">
        <title>Complete genome sequence of Corynebacterium casei LMG S-19264T (=DSM 44701T), isolated from a smear-ripened cheese.</title>
        <authorList>
            <consortium name="US DOE Joint Genome Institute (JGI-PGF)"/>
            <person name="Walter F."/>
            <person name="Albersmeier A."/>
            <person name="Kalinowski J."/>
            <person name="Ruckert C."/>
        </authorList>
    </citation>
    <scope>NUCLEOTIDE SEQUENCE</scope>
    <source>
        <strain evidence="2">VKM B-1606</strain>
    </source>
</reference>
<sequence length="193" mass="20896">MTRFLVGFVLALLGAGSGPAWAQALREPISGFSIVKPDGWLIGTERRSLTLAEAQALMNRRQVGTAVIFTKRDPAYPVFAPRVVVRTIPGRGSPALLDDWRDNGVAMFMDMRNATVVRKASSAALGGRPAVTYRIHRLVARGGETLRIVEDYWTVPAGKGSLVVTTMRLANDVNDPRPAFKAVLGTASWGPRP</sequence>
<keyword evidence="1" id="KW-0732">Signal</keyword>
<evidence type="ECO:0000313" key="4">
    <source>
        <dbReference type="Proteomes" id="UP000758856"/>
    </source>
</evidence>
<evidence type="ECO:0000313" key="2">
    <source>
        <dbReference type="EMBL" id="GLK54801.1"/>
    </source>
</evidence>
<proteinExistence type="predicted"/>